<evidence type="ECO:0000313" key="5">
    <source>
        <dbReference type="Proteomes" id="UP000292424"/>
    </source>
</evidence>
<dbReference type="PANTHER" id="PTHR38764">
    <property type="entry name" value="ACYL CARRIER PROTEIN PHOSPHODIESTERASE"/>
    <property type="match status" value="1"/>
</dbReference>
<dbReference type="PANTHER" id="PTHR38764:SF1">
    <property type="entry name" value="ACYL CARRIER PROTEIN PHOSPHODIESTERASE"/>
    <property type="match status" value="1"/>
</dbReference>
<organism evidence="4 5">
    <name type="scientific">Rhizosphaericola mali</name>
    <dbReference type="NCBI Taxonomy" id="2545455"/>
    <lineage>
        <taxon>Bacteria</taxon>
        <taxon>Pseudomonadati</taxon>
        <taxon>Bacteroidota</taxon>
        <taxon>Chitinophagia</taxon>
        <taxon>Chitinophagales</taxon>
        <taxon>Chitinophagaceae</taxon>
        <taxon>Rhizosphaericola</taxon>
    </lineage>
</organism>
<name>A0A5P2G7H7_9BACT</name>
<dbReference type="GO" id="GO:0008770">
    <property type="term" value="F:[acyl-carrier-protein] phosphodiesterase activity"/>
    <property type="evidence" value="ECO:0007669"/>
    <property type="project" value="InterPro"/>
</dbReference>
<evidence type="ECO:0000256" key="1">
    <source>
        <dbReference type="ARBA" id="ARBA00022516"/>
    </source>
</evidence>
<keyword evidence="5" id="KW-1185">Reference proteome</keyword>
<keyword evidence="3" id="KW-0443">Lipid metabolism</keyword>
<dbReference type="EMBL" id="CP044016">
    <property type="protein sequence ID" value="QES87471.1"/>
    <property type="molecule type" value="Genomic_DNA"/>
</dbReference>
<reference evidence="4 5" key="1">
    <citation type="submission" date="2019-09" db="EMBL/GenBank/DDBJ databases">
        <title>Complete genome sequence of Arachidicoccus sp. B3-10 isolated from apple orchard soil.</title>
        <authorList>
            <person name="Kim H.S."/>
            <person name="Han K.-I."/>
            <person name="Suh M.K."/>
            <person name="Lee K.C."/>
            <person name="Eom M.K."/>
            <person name="Kim J.-S."/>
            <person name="Kang S.W."/>
            <person name="Sin Y."/>
            <person name="Lee J.-S."/>
        </authorList>
    </citation>
    <scope>NUCLEOTIDE SEQUENCE [LARGE SCALE GENOMIC DNA]</scope>
    <source>
        <strain evidence="4 5">B3-10</strain>
    </source>
</reference>
<accession>A0A5P2G7H7</accession>
<dbReference type="InterPro" id="IPR007431">
    <property type="entry name" value="ACP_PD"/>
</dbReference>
<keyword evidence="1" id="KW-0444">Lipid biosynthesis</keyword>
<keyword evidence="2" id="KW-0378">Hydrolase</keyword>
<dbReference type="Proteomes" id="UP000292424">
    <property type="component" value="Chromosome"/>
</dbReference>
<dbReference type="KEGG" id="arac:E0W69_001930"/>
<dbReference type="GO" id="GO:0006633">
    <property type="term" value="P:fatty acid biosynthetic process"/>
    <property type="evidence" value="ECO:0007669"/>
    <property type="project" value="InterPro"/>
</dbReference>
<gene>
    <name evidence="4" type="ORF">E0W69_001930</name>
</gene>
<dbReference type="AlphaFoldDB" id="A0A5P2G7H7"/>
<evidence type="ECO:0000256" key="3">
    <source>
        <dbReference type="ARBA" id="ARBA00023098"/>
    </source>
</evidence>
<dbReference type="RefSeq" id="WP_131328348.1">
    <property type="nucleotide sequence ID" value="NZ_CP044016.1"/>
</dbReference>
<sequence>MNLLAHAYLSFDHTEILIGNMIGDFVRGKQYLKYPIEIQKGILLHRQIDNFTDTHPINIATKKIFQPKVRLYASAFLDIAYDHFLAIQPGIYSPSEWKTHIHGWYYSIGNDVKDLPIPFQKMFHYMEAEDWLFNYRYPQQIEESFEGLVHRAQYLPNELDVFPLFENNYAYLQQQFQIFFPELKQFVQEYLDKNISS</sequence>
<dbReference type="Pfam" id="PF04336">
    <property type="entry name" value="ACP_PD"/>
    <property type="match status" value="1"/>
</dbReference>
<evidence type="ECO:0000256" key="2">
    <source>
        <dbReference type="ARBA" id="ARBA00022801"/>
    </source>
</evidence>
<protein>
    <submittedName>
        <fullName evidence="4">DUF479 domain-containing protein</fullName>
    </submittedName>
</protein>
<dbReference type="OrthoDB" id="8442777at2"/>
<proteinExistence type="predicted"/>
<evidence type="ECO:0000313" key="4">
    <source>
        <dbReference type="EMBL" id="QES87471.1"/>
    </source>
</evidence>